<dbReference type="RefSeq" id="WP_184342764.1">
    <property type="nucleotide sequence ID" value="NZ_JACHIG010000011.1"/>
</dbReference>
<dbReference type="InterPro" id="IPR010644">
    <property type="entry name" value="ChdC/CLD"/>
</dbReference>
<evidence type="ECO:0000256" key="1">
    <source>
        <dbReference type="ARBA" id="ARBA00022617"/>
    </source>
</evidence>
<evidence type="ECO:0000313" key="4">
    <source>
        <dbReference type="EMBL" id="MBB5034699.1"/>
    </source>
</evidence>
<name>A0A7W8DLS8_9BACT</name>
<keyword evidence="2" id="KW-0479">Metal-binding</keyword>
<dbReference type="PANTHER" id="PTHR36843">
    <property type="entry name" value="HEME-DEPENDENT PEROXIDASE YWFI-RELATED"/>
    <property type="match status" value="1"/>
</dbReference>
<comment type="caution">
    <text evidence="4">The sequence shown here is derived from an EMBL/GenBank/DDBJ whole genome shotgun (WGS) entry which is preliminary data.</text>
</comment>
<dbReference type="NCBIfam" id="NF008913">
    <property type="entry name" value="PRK12276.1"/>
    <property type="match status" value="1"/>
</dbReference>
<accession>A0A7W8DLS8</accession>
<dbReference type="EC" id="1.13.11.49" evidence="4"/>
<dbReference type="GO" id="GO:0050587">
    <property type="term" value="F:chlorite O2-lyase activity"/>
    <property type="evidence" value="ECO:0007669"/>
    <property type="project" value="UniProtKB-EC"/>
</dbReference>
<keyword evidence="5" id="KW-1185">Reference proteome</keyword>
<dbReference type="GO" id="GO:0046872">
    <property type="term" value="F:metal ion binding"/>
    <property type="evidence" value="ECO:0007669"/>
    <property type="project" value="UniProtKB-KW"/>
</dbReference>
<keyword evidence="4" id="KW-0560">Oxidoreductase</keyword>
<evidence type="ECO:0000256" key="2">
    <source>
        <dbReference type="ARBA" id="ARBA00022723"/>
    </source>
</evidence>
<keyword evidence="3" id="KW-0408">Iron</keyword>
<protein>
    <submittedName>
        <fullName evidence="4">Chlorite dismutase</fullName>
        <ecNumber evidence="4">1.13.11.49</ecNumber>
    </submittedName>
</protein>
<dbReference type="PANTHER" id="PTHR36843:SF1">
    <property type="entry name" value="COPROHEME DECARBOXYLASE"/>
    <property type="match status" value="1"/>
</dbReference>
<dbReference type="Proteomes" id="UP000590740">
    <property type="component" value="Unassembled WGS sequence"/>
</dbReference>
<dbReference type="SUPFAM" id="SSF54909">
    <property type="entry name" value="Dimeric alpha+beta barrel"/>
    <property type="match status" value="1"/>
</dbReference>
<reference evidence="4 5" key="1">
    <citation type="submission" date="2020-08" db="EMBL/GenBank/DDBJ databases">
        <title>Genomic Encyclopedia of Type Strains, Phase IV (KMG-IV): sequencing the most valuable type-strain genomes for metagenomic binning, comparative biology and taxonomic classification.</title>
        <authorList>
            <person name="Goeker M."/>
        </authorList>
    </citation>
    <scope>NUCLEOTIDE SEQUENCE [LARGE SCALE GENOMIC DNA]</scope>
    <source>
        <strain evidence="4 5">DSM 12252</strain>
    </source>
</reference>
<dbReference type="AlphaFoldDB" id="A0A7W8DLS8"/>
<dbReference type="Pfam" id="PF06778">
    <property type="entry name" value="Chlor_dismutase"/>
    <property type="match status" value="1"/>
</dbReference>
<organism evidence="4 5">
    <name type="scientific">Prosthecobacter vanneervenii</name>
    <dbReference type="NCBI Taxonomy" id="48466"/>
    <lineage>
        <taxon>Bacteria</taxon>
        <taxon>Pseudomonadati</taxon>
        <taxon>Verrucomicrobiota</taxon>
        <taxon>Verrucomicrobiia</taxon>
        <taxon>Verrucomicrobiales</taxon>
        <taxon>Verrucomicrobiaceae</taxon>
        <taxon>Prosthecobacter</taxon>
    </lineage>
</organism>
<evidence type="ECO:0000256" key="3">
    <source>
        <dbReference type="ARBA" id="ARBA00023004"/>
    </source>
</evidence>
<gene>
    <name evidence="4" type="ORF">HNQ65_004307</name>
</gene>
<dbReference type="Gene3D" id="3.30.70.1030">
    <property type="entry name" value="Apc35880, domain 1"/>
    <property type="match status" value="2"/>
</dbReference>
<proteinExistence type="predicted"/>
<dbReference type="InterPro" id="IPR011008">
    <property type="entry name" value="Dimeric_a/b-barrel"/>
</dbReference>
<evidence type="ECO:0000313" key="5">
    <source>
        <dbReference type="Proteomes" id="UP000590740"/>
    </source>
</evidence>
<dbReference type="EMBL" id="JACHIG010000011">
    <property type="protein sequence ID" value="MBB5034699.1"/>
    <property type="molecule type" value="Genomic_DNA"/>
</dbReference>
<sequence length="285" mass="32870">MLIPTSFPTSNGPAESKPLIAQEGWVVQHLFFTIDHGYWAALTPEERQERRENFTRTIEAIRKHPGTQLLAFAMVSPKSELGFMLITPDLHDSQKFEKQISLALGPDVLTPAYSYLSMTEWTEYSQSEEEFKVQLEKAENLTPGTEAFEKRLAEWKGHMTKYFNDRLYPNMPDWQVVCFYPMSKRRNVGANWYANEFAKRRELMGGHAKTGRKYAGKVRQLITGSTGLDSYEWGVTLFAHDMFQIKSIVYEMRFDEVTAQYGEFGDFYIGIQTPTGELLQRVMLA</sequence>
<dbReference type="GO" id="GO:0020037">
    <property type="term" value="F:heme binding"/>
    <property type="evidence" value="ECO:0007669"/>
    <property type="project" value="InterPro"/>
</dbReference>
<keyword evidence="1" id="KW-0349">Heme</keyword>